<keyword evidence="4" id="KW-0812">Transmembrane</keyword>
<feature type="compositionally biased region" description="Polar residues" evidence="3">
    <location>
        <begin position="186"/>
        <end position="206"/>
    </location>
</feature>
<gene>
    <name evidence="6" type="ORF">KUTeg_010776</name>
</gene>
<feature type="transmembrane region" description="Helical" evidence="4">
    <location>
        <begin position="155"/>
        <end position="172"/>
    </location>
</feature>
<dbReference type="PANTHER" id="PTHR33206">
    <property type="entry name" value="PROTEIN CBG10425"/>
    <property type="match status" value="1"/>
</dbReference>
<feature type="disulfide bond" evidence="2">
    <location>
        <begin position="96"/>
        <end position="139"/>
    </location>
</feature>
<comment type="caution">
    <text evidence="2">Lacks conserved residue(s) required for the propagation of feature annotation.</text>
</comment>
<dbReference type="InterPro" id="IPR035976">
    <property type="entry name" value="Sushi/SCR/CCP_sf"/>
</dbReference>
<feature type="compositionally biased region" description="Basic and acidic residues" evidence="3">
    <location>
        <begin position="267"/>
        <end position="304"/>
    </location>
</feature>
<protein>
    <recommendedName>
        <fullName evidence="5">Sushi domain-containing protein</fullName>
    </recommendedName>
</protein>
<keyword evidence="4" id="KW-1133">Transmembrane helix</keyword>
<evidence type="ECO:0000313" key="7">
    <source>
        <dbReference type="Proteomes" id="UP001217089"/>
    </source>
</evidence>
<evidence type="ECO:0000256" key="3">
    <source>
        <dbReference type="SAM" id="MobiDB-lite"/>
    </source>
</evidence>
<comment type="caution">
    <text evidence="6">The sequence shown here is derived from an EMBL/GenBank/DDBJ whole genome shotgun (WGS) entry which is preliminary data.</text>
</comment>
<evidence type="ECO:0000256" key="4">
    <source>
        <dbReference type="SAM" id="Phobius"/>
    </source>
</evidence>
<feature type="domain" description="Sushi" evidence="5">
    <location>
        <begin position="94"/>
        <end position="154"/>
    </location>
</feature>
<sequence length="315" mass="36136">MSENKYIGRDNFEYIEMDTDSAYLAISSSSLVDAIKPEMKQEYLRGLNGFCIDANIEADTGYHWFPRTCCEKHASYDKRTPGLFKLEYSGDEMVACPVIAQENDANLVLSTYNISNGTDVLIGCKNFGQRLSGPSNITCVSGSWSDTTKPVCESAFLFLVCLVTICCLGRLYRRRKKDRRNDSDTESYPPSTINQKVGHAQYNSGYYSDDRRQSGLYEHKIKSEPYRYQKDPYVQRNGKNRASGRVENQTGYTYYTGRPTNFNFDNKAYDNKDDRRNGNYNNHRDSTYLGNQDKENGNDPAKQDYRWIISSIPHK</sequence>
<dbReference type="InterPro" id="IPR000436">
    <property type="entry name" value="Sushi_SCR_CCP_dom"/>
</dbReference>
<evidence type="ECO:0000256" key="2">
    <source>
        <dbReference type="PROSITE-ProRule" id="PRU00302"/>
    </source>
</evidence>
<dbReference type="PANTHER" id="PTHR33206:SF1">
    <property type="entry name" value="DNA-DIRECTED DNA POLYMERASE"/>
    <property type="match status" value="1"/>
</dbReference>
<proteinExistence type="predicted"/>
<keyword evidence="1 2" id="KW-1015">Disulfide bond</keyword>
<feature type="region of interest" description="Disordered" evidence="3">
    <location>
        <begin position="227"/>
        <end position="304"/>
    </location>
</feature>
<keyword evidence="4" id="KW-0472">Membrane</keyword>
<keyword evidence="2" id="KW-0768">Sushi</keyword>
<keyword evidence="7" id="KW-1185">Reference proteome</keyword>
<accession>A0ABQ9F1Z8</accession>
<evidence type="ECO:0000259" key="5">
    <source>
        <dbReference type="PROSITE" id="PS50923"/>
    </source>
</evidence>
<dbReference type="Proteomes" id="UP001217089">
    <property type="component" value="Unassembled WGS sequence"/>
</dbReference>
<feature type="compositionally biased region" description="Polar residues" evidence="3">
    <location>
        <begin position="246"/>
        <end position="264"/>
    </location>
</feature>
<reference evidence="6 7" key="1">
    <citation type="submission" date="2022-12" db="EMBL/GenBank/DDBJ databases">
        <title>Chromosome-level genome of Tegillarca granosa.</title>
        <authorList>
            <person name="Kim J."/>
        </authorList>
    </citation>
    <scope>NUCLEOTIDE SEQUENCE [LARGE SCALE GENOMIC DNA]</scope>
    <source>
        <strain evidence="6">Teg-2019</strain>
        <tissue evidence="6">Adductor muscle</tissue>
    </source>
</reference>
<dbReference type="SUPFAM" id="SSF57535">
    <property type="entry name" value="Complement control module/SCR domain"/>
    <property type="match status" value="1"/>
</dbReference>
<name>A0ABQ9F1Z8_TEGGR</name>
<organism evidence="6 7">
    <name type="scientific">Tegillarca granosa</name>
    <name type="common">Malaysian cockle</name>
    <name type="synonym">Anadara granosa</name>
    <dbReference type="NCBI Taxonomy" id="220873"/>
    <lineage>
        <taxon>Eukaryota</taxon>
        <taxon>Metazoa</taxon>
        <taxon>Spiralia</taxon>
        <taxon>Lophotrochozoa</taxon>
        <taxon>Mollusca</taxon>
        <taxon>Bivalvia</taxon>
        <taxon>Autobranchia</taxon>
        <taxon>Pteriomorphia</taxon>
        <taxon>Arcoida</taxon>
        <taxon>Arcoidea</taxon>
        <taxon>Arcidae</taxon>
        <taxon>Tegillarca</taxon>
    </lineage>
</organism>
<dbReference type="Gene3D" id="2.10.70.10">
    <property type="entry name" value="Complement Module, domain 1"/>
    <property type="match status" value="1"/>
</dbReference>
<feature type="region of interest" description="Disordered" evidence="3">
    <location>
        <begin position="178"/>
        <end position="210"/>
    </location>
</feature>
<dbReference type="PROSITE" id="PS50923">
    <property type="entry name" value="SUSHI"/>
    <property type="match status" value="1"/>
</dbReference>
<evidence type="ECO:0000256" key="1">
    <source>
        <dbReference type="ARBA" id="ARBA00023157"/>
    </source>
</evidence>
<evidence type="ECO:0000313" key="6">
    <source>
        <dbReference type="EMBL" id="KAJ8311421.1"/>
    </source>
</evidence>
<dbReference type="EMBL" id="JARBDR010000496">
    <property type="protein sequence ID" value="KAJ8311421.1"/>
    <property type="molecule type" value="Genomic_DNA"/>
</dbReference>